<feature type="compositionally biased region" description="Basic and acidic residues" evidence="7">
    <location>
        <begin position="165"/>
        <end position="179"/>
    </location>
</feature>
<dbReference type="EC" id="2.4.2.31" evidence="2"/>
<keyword evidence="4 8" id="KW-0808">Transferase</keyword>
<feature type="compositionally biased region" description="Pro residues" evidence="7">
    <location>
        <begin position="704"/>
        <end position="717"/>
    </location>
</feature>
<sequence>MAGQRDNVSIKDTADIIRAAGWDGKQPILLVGCQTGAKADGVASQLARELGGEVTAPTKDAWVDERGNLFASSSQHDPKRDFRPGWPPNGEWKTFKADGTSTPHTQSSPPGHTPDWRDVGDNGPSRAFRRGEHPPQFGQDPSTHRPVQADRHDWTRRAGPPPPSHLHDARPTDVLRPEYRPQGAPLAPPDAPLFFENRPDFHATQQDAVRMRQEIPRNWFEQDARRVDEALARNPHLRHIPRDELIALRGYTAHNTAVTVNKALRENDFPTLQRHEAQIRMASSALNKMPIHQGVVTRVVRTNFPEQFAARYQQGMEVTERSFTSASGPNVHRPIDGQVRMQIRSYTGRDVSALSHNPHEREVLFGPGTRFKVVGHGFHKDTNTLHLQLEEIPPPRRPAPAPNAWQQHQGQLQPPPQRSHPAPLPPPQQHRPVPSGQPGFGPNPNAAPPPPRPAPSQPTQPVPRPQYHQTQPAPNQQPAQPPAHQGPPVTTTERDWQQQQQPARDVSNWLREVADGDDVGTRQPVQEIAEREPQPRNEKPLGERLGELSDERLDRLRPDMVATKSGMAIFDTSEKNHHYTAKQIRPIPGYFVVDMHGSAHTVRSGKMNIGDADIAEILHANPDWDGKTPILLTGCGTGKELDGVAARLAQRLGIEVTAPHSDAWADYDGNLFAAQTDDTPTERGETRPKWPPNGEWTRFGPDGKPLPPDGSPYPPGHTPTWGKDVPTDAPSSAYSRSEDDSPPPRTPYTVEDVARYLDRPEVQAALNTDAQIEVKIGDDKVELPVRDVITGRLGNHPDLVQVIERTDYLERSLLHTPKTLASLLVHPDAIPHLIKAVEDVDTRGHEAINDEIAASPKAQGPEVDEVQQRASQAMADRVVPTPEKDLHQPGYKEIWHRTDDEAAVRRFLDGMYKTGRPAQQALIDIVSPIAKDLGGTAGHRNPKTLKDPERAMKKINDDYDGDPSRLVDLVGSMIVFDRLDQIYDALAVLRDKAVIKDGTGFEIVRYKDRFQKPQGSGYCDIQMNVRLPNGHIGEFRLHLAKVEVVAKWDHALYEVRRDLQSIATSEEREMSNQERALENAILLRQRALYQRALQEREGGSEE</sequence>
<dbReference type="InterPro" id="IPR051425">
    <property type="entry name" value="Formin_Homology"/>
</dbReference>
<evidence type="ECO:0000256" key="6">
    <source>
        <dbReference type="ARBA" id="ARBA00047597"/>
    </source>
</evidence>
<keyword evidence="9" id="KW-1185">Reference proteome</keyword>
<dbReference type="SUPFAM" id="SSF56399">
    <property type="entry name" value="ADP-ribosylation"/>
    <property type="match status" value="1"/>
</dbReference>
<dbReference type="PANTHER" id="PTHR45725">
    <property type="entry name" value="FORMIN HOMOLOGY 2 FAMILY MEMBER"/>
    <property type="match status" value="1"/>
</dbReference>
<dbReference type="AlphaFoldDB" id="A0A1W2CZ37"/>
<dbReference type="SUPFAM" id="SSF81301">
    <property type="entry name" value="Nucleotidyltransferase"/>
    <property type="match status" value="1"/>
</dbReference>
<feature type="compositionally biased region" description="Basic and acidic residues" evidence="7">
    <location>
        <begin position="528"/>
        <end position="548"/>
    </location>
</feature>
<feature type="compositionally biased region" description="Low complexity" evidence="7">
    <location>
        <begin position="469"/>
        <end position="478"/>
    </location>
</feature>
<name>A0A1W2CZ37_KIBAR</name>
<dbReference type="InterPro" id="IPR043519">
    <property type="entry name" value="NT_sf"/>
</dbReference>
<evidence type="ECO:0000256" key="3">
    <source>
        <dbReference type="ARBA" id="ARBA00022676"/>
    </source>
</evidence>
<evidence type="ECO:0000256" key="2">
    <source>
        <dbReference type="ARBA" id="ARBA00012031"/>
    </source>
</evidence>
<evidence type="ECO:0000256" key="7">
    <source>
        <dbReference type="SAM" id="MobiDB-lite"/>
    </source>
</evidence>
<evidence type="ECO:0000256" key="1">
    <source>
        <dbReference type="ARBA" id="ARBA00009558"/>
    </source>
</evidence>
<gene>
    <name evidence="8" type="ORF">SAMN05661093_02624</name>
</gene>
<evidence type="ECO:0000313" key="9">
    <source>
        <dbReference type="Proteomes" id="UP000192674"/>
    </source>
</evidence>
<feature type="compositionally biased region" description="Polar residues" evidence="7">
    <location>
        <begin position="99"/>
        <end position="110"/>
    </location>
</feature>
<reference evidence="8 9" key="1">
    <citation type="submission" date="2017-04" db="EMBL/GenBank/DDBJ databases">
        <authorList>
            <person name="Afonso C.L."/>
            <person name="Miller P.J."/>
            <person name="Scott M.A."/>
            <person name="Spackman E."/>
            <person name="Goraichik I."/>
            <person name="Dimitrov K.M."/>
            <person name="Suarez D.L."/>
            <person name="Swayne D.E."/>
        </authorList>
    </citation>
    <scope>NUCLEOTIDE SEQUENCE [LARGE SCALE GENOMIC DNA]</scope>
    <source>
        <strain evidence="8 9">DSM 43828</strain>
    </source>
</reference>
<feature type="compositionally biased region" description="Pro residues" evidence="7">
    <location>
        <begin position="445"/>
        <end position="464"/>
    </location>
</feature>
<feature type="region of interest" description="Disordered" evidence="7">
    <location>
        <begin position="674"/>
        <end position="748"/>
    </location>
</feature>
<evidence type="ECO:0000256" key="5">
    <source>
        <dbReference type="ARBA" id="ARBA00022695"/>
    </source>
</evidence>
<comment type="similarity">
    <text evidence="1">Belongs to the Arg-specific ADP-ribosyltransferase family.</text>
</comment>
<dbReference type="EMBL" id="FWXV01000002">
    <property type="protein sequence ID" value="SMC89988.1"/>
    <property type="molecule type" value="Genomic_DNA"/>
</dbReference>
<proteinExistence type="inferred from homology"/>
<protein>
    <recommendedName>
        <fullName evidence="2">NAD(+)--protein-arginine ADP-ribosyltransferase</fullName>
        <ecNumber evidence="2">2.4.2.31</ecNumber>
    </recommendedName>
</protein>
<dbReference type="GO" id="GO:0106274">
    <property type="term" value="F:NAD+-protein-arginine ADP-ribosyltransferase activity"/>
    <property type="evidence" value="ECO:0007669"/>
    <property type="project" value="UniProtKB-EC"/>
</dbReference>
<dbReference type="Pfam" id="PF01129">
    <property type="entry name" value="ART"/>
    <property type="match status" value="1"/>
</dbReference>
<feature type="region of interest" description="Disordered" evidence="7">
    <location>
        <begin position="392"/>
        <end position="548"/>
    </location>
</feature>
<evidence type="ECO:0000256" key="4">
    <source>
        <dbReference type="ARBA" id="ARBA00022679"/>
    </source>
</evidence>
<dbReference type="Gene3D" id="3.90.176.10">
    <property type="entry name" value="Toxin ADP-ribosyltransferase, Chain A, domain 1"/>
    <property type="match status" value="1"/>
</dbReference>
<dbReference type="Proteomes" id="UP000192674">
    <property type="component" value="Unassembled WGS sequence"/>
</dbReference>
<feature type="compositionally biased region" description="Pro residues" evidence="7">
    <location>
        <begin position="413"/>
        <end position="429"/>
    </location>
</feature>
<comment type="catalytic activity">
    <reaction evidence="6">
        <text>L-arginyl-[protein] + NAD(+) = N(omega)-(ADP-D-ribosyl)-L-arginyl-[protein] + nicotinamide + H(+)</text>
        <dbReference type="Rhea" id="RHEA:19149"/>
        <dbReference type="Rhea" id="RHEA-COMP:10532"/>
        <dbReference type="Rhea" id="RHEA-COMP:15087"/>
        <dbReference type="ChEBI" id="CHEBI:15378"/>
        <dbReference type="ChEBI" id="CHEBI:17154"/>
        <dbReference type="ChEBI" id="CHEBI:29965"/>
        <dbReference type="ChEBI" id="CHEBI:57540"/>
        <dbReference type="ChEBI" id="CHEBI:142554"/>
        <dbReference type="EC" id="2.4.2.31"/>
    </reaction>
</comment>
<organism evidence="8 9">
    <name type="scientific">Kibdelosporangium aridum</name>
    <dbReference type="NCBI Taxonomy" id="2030"/>
    <lineage>
        <taxon>Bacteria</taxon>
        <taxon>Bacillati</taxon>
        <taxon>Actinomycetota</taxon>
        <taxon>Actinomycetes</taxon>
        <taxon>Pseudonocardiales</taxon>
        <taxon>Pseudonocardiaceae</taxon>
        <taxon>Kibdelosporangium</taxon>
    </lineage>
</organism>
<dbReference type="GO" id="GO:0016779">
    <property type="term" value="F:nucleotidyltransferase activity"/>
    <property type="evidence" value="ECO:0007669"/>
    <property type="project" value="UniProtKB-KW"/>
</dbReference>
<evidence type="ECO:0000313" key="8">
    <source>
        <dbReference type="EMBL" id="SMC89988.1"/>
    </source>
</evidence>
<feature type="compositionally biased region" description="Basic and acidic residues" evidence="7">
    <location>
        <begin position="147"/>
        <end position="156"/>
    </location>
</feature>
<accession>A0A1W2CZ37</accession>
<feature type="region of interest" description="Disordered" evidence="7">
    <location>
        <begin position="69"/>
        <end position="187"/>
    </location>
</feature>
<dbReference type="PROSITE" id="PS51996">
    <property type="entry name" value="TR_MART"/>
    <property type="match status" value="1"/>
</dbReference>
<keyword evidence="5" id="KW-0548">Nucleotidyltransferase</keyword>
<dbReference type="InterPro" id="IPR000768">
    <property type="entry name" value="ART"/>
</dbReference>
<dbReference type="PANTHER" id="PTHR45725:SF3">
    <property type="entry name" value="DELPHILIN"/>
    <property type="match status" value="1"/>
</dbReference>
<feature type="compositionally biased region" description="Low complexity" evidence="7">
    <location>
        <begin position="430"/>
        <end position="444"/>
    </location>
</feature>
<keyword evidence="3" id="KW-0328">Glycosyltransferase</keyword>
<dbReference type="Gene3D" id="3.30.460.10">
    <property type="entry name" value="Beta Polymerase, domain 2"/>
    <property type="match status" value="1"/>
</dbReference>